<evidence type="ECO:0000313" key="3">
    <source>
        <dbReference type="Proteomes" id="UP001194580"/>
    </source>
</evidence>
<proteinExistence type="predicted"/>
<accession>A0AAD4D1R3</accession>
<dbReference type="EMBL" id="JAAAIL010002849">
    <property type="protein sequence ID" value="KAG0254097.1"/>
    <property type="molecule type" value="Genomic_DNA"/>
</dbReference>
<feature type="compositionally biased region" description="Gly residues" evidence="1">
    <location>
        <begin position="390"/>
        <end position="405"/>
    </location>
</feature>
<protein>
    <submittedName>
        <fullName evidence="2">Uncharacterized protein</fullName>
    </submittedName>
</protein>
<name>A0AAD4D1R3_9FUNG</name>
<gene>
    <name evidence="2" type="ORF">BGZ95_006128</name>
</gene>
<feature type="region of interest" description="Disordered" evidence="1">
    <location>
        <begin position="376"/>
        <end position="428"/>
    </location>
</feature>
<keyword evidence="3" id="KW-1185">Reference proteome</keyword>
<reference evidence="2" key="1">
    <citation type="journal article" date="2020" name="Fungal Divers.">
        <title>Resolving the Mortierellaceae phylogeny through synthesis of multi-gene phylogenetics and phylogenomics.</title>
        <authorList>
            <person name="Vandepol N."/>
            <person name="Liber J."/>
            <person name="Desiro A."/>
            <person name="Na H."/>
            <person name="Kennedy M."/>
            <person name="Barry K."/>
            <person name="Grigoriev I.V."/>
            <person name="Miller A.N."/>
            <person name="O'Donnell K."/>
            <person name="Stajich J.E."/>
            <person name="Bonito G."/>
        </authorList>
    </citation>
    <scope>NUCLEOTIDE SEQUENCE</scope>
    <source>
        <strain evidence="2">NRRL 28262</strain>
    </source>
</reference>
<evidence type="ECO:0000256" key="1">
    <source>
        <dbReference type="SAM" id="MobiDB-lite"/>
    </source>
</evidence>
<comment type="caution">
    <text evidence="2">The sequence shown here is derived from an EMBL/GenBank/DDBJ whole genome shotgun (WGS) entry which is preliminary data.</text>
</comment>
<evidence type="ECO:0000313" key="2">
    <source>
        <dbReference type="EMBL" id="KAG0254097.1"/>
    </source>
</evidence>
<organism evidence="2 3">
    <name type="scientific">Linnemannia exigua</name>
    <dbReference type="NCBI Taxonomy" id="604196"/>
    <lineage>
        <taxon>Eukaryota</taxon>
        <taxon>Fungi</taxon>
        <taxon>Fungi incertae sedis</taxon>
        <taxon>Mucoromycota</taxon>
        <taxon>Mortierellomycotina</taxon>
        <taxon>Mortierellomycetes</taxon>
        <taxon>Mortierellales</taxon>
        <taxon>Mortierellaceae</taxon>
        <taxon>Linnemannia</taxon>
    </lineage>
</organism>
<feature type="compositionally biased region" description="Low complexity" evidence="1">
    <location>
        <begin position="380"/>
        <end position="389"/>
    </location>
</feature>
<dbReference type="AlphaFoldDB" id="A0AAD4D1R3"/>
<sequence length="428" mass="47780">MEVDDESRGIPAVNPSVIEAVTIDTARAQIRDLGTKLNTLMSLQAGVELRMELHPEGGSEEDRVRLAVIERDAEKLTQKVSRWTTLVNRMELSESAMARTVPIDAASASSIGAKQGDETLNDKSVALNNLMPRYHRKLPEHEMPKVDRKHYGPLRTNVRVFLHEFHTQGNLLYGPKVFAAICHRLLPLANTDQKVRDKWNAQPGSGDCWSWDKCEKVFVECALTLHEKQTEVEDFARQGREKGESYTEFAARLRRLVEVYRVRDLAKQSDVVTALKMSMPSLAMTVMQQGVIIKMLLAHVGMDMPETNTVDFLMEAIPTALGPDDCTEWRTFIEESKRARLLRDSEGTKAYAGKHQKKPVNAQVSGEATTNRVTIPSTIPNQQNQRGQVNGHGGGQKGRGRGSGQPSGQPYHPYRGGRQQGYSKAQVD</sequence>
<dbReference type="Proteomes" id="UP001194580">
    <property type="component" value="Unassembled WGS sequence"/>
</dbReference>